<dbReference type="PANTHER" id="PTHR42718:SF46">
    <property type="entry name" value="BLR6921 PROTEIN"/>
    <property type="match status" value="1"/>
</dbReference>
<feature type="transmembrane region" description="Helical" evidence="7">
    <location>
        <begin position="146"/>
        <end position="170"/>
    </location>
</feature>
<organism evidence="9 10">
    <name type="scientific">Muricoccus nepalensis</name>
    <dbReference type="NCBI Taxonomy" id="1854500"/>
    <lineage>
        <taxon>Bacteria</taxon>
        <taxon>Pseudomonadati</taxon>
        <taxon>Pseudomonadota</taxon>
        <taxon>Alphaproteobacteria</taxon>
        <taxon>Acetobacterales</taxon>
        <taxon>Roseomonadaceae</taxon>
        <taxon>Muricoccus</taxon>
    </lineage>
</organism>
<feature type="domain" description="Major facilitator superfamily (MFS) profile" evidence="8">
    <location>
        <begin position="22"/>
        <end position="455"/>
    </location>
</feature>
<evidence type="ECO:0000256" key="7">
    <source>
        <dbReference type="SAM" id="Phobius"/>
    </source>
</evidence>
<feature type="transmembrane region" description="Helical" evidence="7">
    <location>
        <begin position="176"/>
        <end position="196"/>
    </location>
</feature>
<name>A0A502FW11_9PROT</name>
<feature type="transmembrane region" description="Helical" evidence="7">
    <location>
        <begin position="308"/>
        <end position="328"/>
    </location>
</feature>
<sequence>MSGTIPAEEEEDGLPMPRRLLAAFGVLLGTFLGTLDSSIANVALPTIAHDLGGTPAASVWVVNGYQLATAVALLPLASLGERIGARRLYLAGTLIFTLASLACALAPSLGGLVAARVAQGLGGACSSVVGGVLMQAIFPRRLLGRGIALFGLTVAISTALGPSVAAGILTVANWRWLFAVNLPIGALAIAMALRYLPPGPRQHRPFDLAGTLLNAAALVLLVLGVDALGGSAALGLAGIAAGVALMVLLLRQQRARPHPLVPLDLLRIPLFALSFATSILSYAAQTVAYVALPFFFQHGLGYDAVRTGLLITPWPLVIVVVAPLSGYLSDRYPAGILSSIGMGCLAAGLLALALLPAAPSDPDIVWRMVLCGIGFGFFQTPNNRAILTAGPRSRAGAANGMLAQARLLGTTLGAAVVAVGFGLLGDGATAPLLLAGAGFALAGAAVSLGRLGLRAPAKG</sequence>
<keyword evidence="5 7" id="KW-1133">Transmembrane helix</keyword>
<comment type="caution">
    <text evidence="9">The sequence shown here is derived from an EMBL/GenBank/DDBJ whole genome shotgun (WGS) entry which is preliminary data.</text>
</comment>
<evidence type="ECO:0000256" key="6">
    <source>
        <dbReference type="ARBA" id="ARBA00023136"/>
    </source>
</evidence>
<evidence type="ECO:0000313" key="9">
    <source>
        <dbReference type="EMBL" id="TPG53550.1"/>
    </source>
</evidence>
<dbReference type="RefSeq" id="WP_140884813.1">
    <property type="nucleotide sequence ID" value="NZ_RCZP01000016.1"/>
</dbReference>
<dbReference type="Proteomes" id="UP000317078">
    <property type="component" value="Unassembled WGS sequence"/>
</dbReference>
<evidence type="ECO:0000256" key="3">
    <source>
        <dbReference type="ARBA" id="ARBA00022475"/>
    </source>
</evidence>
<keyword evidence="3" id="KW-1003">Cell membrane</keyword>
<dbReference type="InterPro" id="IPR011701">
    <property type="entry name" value="MFS"/>
</dbReference>
<dbReference type="PROSITE" id="PS50850">
    <property type="entry name" value="MFS"/>
    <property type="match status" value="1"/>
</dbReference>
<evidence type="ECO:0000259" key="8">
    <source>
        <dbReference type="PROSITE" id="PS50850"/>
    </source>
</evidence>
<keyword evidence="2" id="KW-0813">Transport</keyword>
<dbReference type="GO" id="GO:0022857">
    <property type="term" value="F:transmembrane transporter activity"/>
    <property type="evidence" value="ECO:0007669"/>
    <property type="project" value="InterPro"/>
</dbReference>
<accession>A0A502FW11</accession>
<dbReference type="Gene3D" id="1.20.1720.10">
    <property type="entry name" value="Multidrug resistance protein D"/>
    <property type="match status" value="1"/>
</dbReference>
<evidence type="ECO:0000256" key="2">
    <source>
        <dbReference type="ARBA" id="ARBA00022448"/>
    </source>
</evidence>
<proteinExistence type="predicted"/>
<feature type="transmembrane region" description="Helical" evidence="7">
    <location>
        <begin position="335"/>
        <end position="358"/>
    </location>
</feature>
<dbReference type="Pfam" id="PF07690">
    <property type="entry name" value="MFS_1"/>
    <property type="match status" value="1"/>
</dbReference>
<feature type="transmembrane region" description="Helical" evidence="7">
    <location>
        <begin position="430"/>
        <end position="453"/>
    </location>
</feature>
<dbReference type="PANTHER" id="PTHR42718">
    <property type="entry name" value="MAJOR FACILITATOR SUPERFAMILY MULTIDRUG TRANSPORTER MFSC"/>
    <property type="match status" value="1"/>
</dbReference>
<dbReference type="OrthoDB" id="9812221at2"/>
<dbReference type="SUPFAM" id="SSF103473">
    <property type="entry name" value="MFS general substrate transporter"/>
    <property type="match status" value="1"/>
</dbReference>
<reference evidence="9 10" key="1">
    <citation type="journal article" date="2019" name="Environ. Microbiol.">
        <title>Species interactions and distinct microbial communities in high Arctic permafrost affected cryosols are associated with the CH4 and CO2 gas fluxes.</title>
        <authorList>
            <person name="Altshuler I."/>
            <person name="Hamel J."/>
            <person name="Turney S."/>
            <person name="Magnuson E."/>
            <person name="Levesque R."/>
            <person name="Greer C."/>
            <person name="Whyte L.G."/>
        </authorList>
    </citation>
    <scope>NUCLEOTIDE SEQUENCE [LARGE SCALE GENOMIC DNA]</scope>
    <source>
        <strain evidence="9 10">S9.3B</strain>
    </source>
</reference>
<dbReference type="InterPro" id="IPR036259">
    <property type="entry name" value="MFS_trans_sf"/>
</dbReference>
<dbReference type="CDD" id="cd17321">
    <property type="entry name" value="MFS_MMR_MDR_like"/>
    <property type="match status" value="1"/>
</dbReference>
<evidence type="ECO:0000313" key="10">
    <source>
        <dbReference type="Proteomes" id="UP000317078"/>
    </source>
</evidence>
<protein>
    <submittedName>
        <fullName evidence="9">MFS transporter</fullName>
    </submittedName>
</protein>
<evidence type="ECO:0000256" key="4">
    <source>
        <dbReference type="ARBA" id="ARBA00022692"/>
    </source>
</evidence>
<feature type="transmembrane region" description="Helical" evidence="7">
    <location>
        <begin position="403"/>
        <end position="424"/>
    </location>
</feature>
<evidence type="ECO:0000256" key="5">
    <source>
        <dbReference type="ARBA" id="ARBA00022989"/>
    </source>
</evidence>
<dbReference type="PRINTS" id="PR01036">
    <property type="entry name" value="TCRTETB"/>
</dbReference>
<feature type="transmembrane region" description="Helical" evidence="7">
    <location>
        <begin position="88"/>
        <end position="107"/>
    </location>
</feature>
<gene>
    <name evidence="9" type="ORF">EAH89_16435</name>
</gene>
<feature type="transmembrane region" description="Helical" evidence="7">
    <location>
        <begin position="231"/>
        <end position="250"/>
    </location>
</feature>
<keyword evidence="4 7" id="KW-0812">Transmembrane</keyword>
<feature type="transmembrane region" description="Helical" evidence="7">
    <location>
        <begin position="20"/>
        <end position="44"/>
    </location>
</feature>
<comment type="subcellular location">
    <subcellularLocation>
        <location evidence="1">Cell membrane</location>
        <topology evidence="1">Multi-pass membrane protein</topology>
    </subcellularLocation>
</comment>
<dbReference type="InterPro" id="IPR020846">
    <property type="entry name" value="MFS_dom"/>
</dbReference>
<dbReference type="GO" id="GO:0005886">
    <property type="term" value="C:plasma membrane"/>
    <property type="evidence" value="ECO:0007669"/>
    <property type="project" value="UniProtKB-SubCell"/>
</dbReference>
<feature type="transmembrane region" description="Helical" evidence="7">
    <location>
        <begin position="364"/>
        <end position="382"/>
    </location>
</feature>
<dbReference type="EMBL" id="RCZP01000016">
    <property type="protein sequence ID" value="TPG53550.1"/>
    <property type="molecule type" value="Genomic_DNA"/>
</dbReference>
<feature type="transmembrane region" description="Helical" evidence="7">
    <location>
        <begin position="56"/>
        <end position="76"/>
    </location>
</feature>
<dbReference type="Gene3D" id="1.20.1250.20">
    <property type="entry name" value="MFS general substrate transporter like domains"/>
    <property type="match status" value="1"/>
</dbReference>
<feature type="transmembrane region" description="Helical" evidence="7">
    <location>
        <begin position="270"/>
        <end position="296"/>
    </location>
</feature>
<evidence type="ECO:0000256" key="1">
    <source>
        <dbReference type="ARBA" id="ARBA00004651"/>
    </source>
</evidence>
<keyword evidence="10" id="KW-1185">Reference proteome</keyword>
<keyword evidence="6 7" id="KW-0472">Membrane</keyword>
<dbReference type="AlphaFoldDB" id="A0A502FW11"/>